<dbReference type="Pfam" id="PF13180">
    <property type="entry name" value="PDZ_2"/>
    <property type="match status" value="1"/>
</dbReference>
<dbReference type="InterPro" id="IPR020568">
    <property type="entry name" value="Ribosomal_Su5_D2-typ_SF"/>
</dbReference>
<dbReference type="PROSITE" id="PS51786">
    <property type="entry name" value="LON_PROTEOLYTIC"/>
    <property type="match status" value="1"/>
</dbReference>
<dbReference type="InterPro" id="IPR036034">
    <property type="entry name" value="PDZ_sf"/>
</dbReference>
<evidence type="ECO:0000259" key="3">
    <source>
        <dbReference type="PROSITE" id="PS51786"/>
    </source>
</evidence>
<dbReference type="EMBL" id="CP013290">
    <property type="protein sequence ID" value="APH00749.1"/>
    <property type="molecule type" value="Genomic_DNA"/>
</dbReference>
<keyword evidence="1" id="KW-0378">Hydrolase</keyword>
<keyword evidence="2" id="KW-1133">Transmembrane helix</keyword>
<dbReference type="KEGG" id="jte:ASJ30_03695"/>
<gene>
    <name evidence="4" type="ORF">ASJ30_03695</name>
</gene>
<evidence type="ECO:0000256" key="2">
    <source>
        <dbReference type="SAM" id="Phobius"/>
    </source>
</evidence>
<proteinExistence type="inferred from homology"/>
<keyword evidence="5" id="KW-1185">Reference proteome</keyword>
<dbReference type="InterPro" id="IPR008269">
    <property type="entry name" value="Lon_proteolytic"/>
</dbReference>
<dbReference type="EC" id="3.4.21.53" evidence="1"/>
<dbReference type="GO" id="GO:0005524">
    <property type="term" value="F:ATP binding"/>
    <property type="evidence" value="ECO:0007669"/>
    <property type="project" value="InterPro"/>
</dbReference>
<evidence type="ECO:0000313" key="5">
    <source>
        <dbReference type="Proteomes" id="UP000182938"/>
    </source>
</evidence>
<dbReference type="InterPro" id="IPR027065">
    <property type="entry name" value="Lon_Prtase"/>
</dbReference>
<reference evidence="4 5" key="1">
    <citation type="submission" date="2015-11" db="EMBL/GenBank/DDBJ databases">
        <authorList>
            <person name="Zhang Y."/>
            <person name="Guo Z."/>
        </authorList>
    </citation>
    <scope>NUCLEOTIDE SEQUENCE [LARGE SCALE GENOMIC DNA]</scope>
    <source>
        <strain evidence="4 5">YFY001</strain>
    </source>
</reference>
<name>A0A1L3MEG5_9MICO</name>
<dbReference type="GO" id="GO:0030163">
    <property type="term" value="P:protein catabolic process"/>
    <property type="evidence" value="ECO:0007669"/>
    <property type="project" value="InterPro"/>
</dbReference>
<dbReference type="Gene3D" id="2.30.42.10">
    <property type="match status" value="1"/>
</dbReference>
<accession>A0A1L3MEG5</accession>
<dbReference type="Proteomes" id="UP000182938">
    <property type="component" value="Chromosome"/>
</dbReference>
<sequence length="365" mass="38544">MTQPVSAIPRSERIARWILAISFVLLVVVLAGTFIKVPYAVEKPGPVTDTLGALDDGTDLVRVKGTKSYPTDGALYFTTVRVLGGPERHINVWEWVAGHLDGDSRVLPEEEVFPADTTDEEVREMNTAQMQGAQKNSIAVGLRSTGVKVPQVNLVATIAEDLPADGRLALEDEVLEVDGERTAHVADIVSAISDRKPGDSVRLTVERKGREREVEMKTTDLGGGRAGIGIALEPKYDYPYEVRIDAGDVGGPSAGMMFALAVHDRITPGPLTGGQQIAGTGTIDDAGTVGPIGGIQQKLVGAKAGGAQWFLAPESNCDEVVGHVPDGLRVAAVGDFDEATETVEAIADGETGDLQTCEQVVARAS</sequence>
<keyword evidence="2" id="KW-0812">Transmembrane</keyword>
<feature type="domain" description="Lon proteolytic" evidence="3">
    <location>
        <begin position="245"/>
        <end position="346"/>
    </location>
</feature>
<comment type="catalytic activity">
    <reaction evidence="1">
        <text>Hydrolysis of proteins in presence of ATP.</text>
        <dbReference type="EC" id="3.4.21.53"/>
    </reaction>
</comment>
<evidence type="ECO:0000313" key="4">
    <source>
        <dbReference type="EMBL" id="APH00749.1"/>
    </source>
</evidence>
<dbReference type="InterPro" id="IPR001478">
    <property type="entry name" value="PDZ"/>
</dbReference>
<feature type="transmembrane region" description="Helical" evidence="2">
    <location>
        <begin position="14"/>
        <end position="35"/>
    </location>
</feature>
<keyword evidence="1" id="KW-0720">Serine protease</keyword>
<dbReference type="GO" id="GO:0004252">
    <property type="term" value="F:serine-type endopeptidase activity"/>
    <property type="evidence" value="ECO:0007669"/>
    <property type="project" value="UniProtKB-UniRule"/>
</dbReference>
<dbReference type="SUPFAM" id="SSF54211">
    <property type="entry name" value="Ribosomal protein S5 domain 2-like"/>
    <property type="match status" value="1"/>
</dbReference>
<protein>
    <recommendedName>
        <fullName evidence="1">endopeptidase La</fullName>
        <ecNumber evidence="1">3.4.21.53</ecNumber>
    </recommendedName>
</protein>
<feature type="active site" evidence="1">
    <location>
        <position position="253"/>
    </location>
</feature>
<dbReference type="PANTHER" id="PTHR10046">
    <property type="entry name" value="ATP DEPENDENT LON PROTEASE FAMILY MEMBER"/>
    <property type="match status" value="1"/>
</dbReference>
<dbReference type="RefSeq" id="WP_083546002.1">
    <property type="nucleotide sequence ID" value="NZ_CP013290.1"/>
</dbReference>
<keyword evidence="1" id="KW-0645">Protease</keyword>
<dbReference type="SUPFAM" id="SSF50156">
    <property type="entry name" value="PDZ domain-like"/>
    <property type="match status" value="1"/>
</dbReference>
<dbReference type="InterPro" id="IPR014721">
    <property type="entry name" value="Ribsml_uS5_D2-typ_fold_subgr"/>
</dbReference>
<feature type="active site" evidence="1">
    <location>
        <position position="298"/>
    </location>
</feature>
<dbReference type="GO" id="GO:0006508">
    <property type="term" value="P:proteolysis"/>
    <property type="evidence" value="ECO:0007669"/>
    <property type="project" value="UniProtKB-KW"/>
</dbReference>
<dbReference type="Gene3D" id="3.30.230.10">
    <property type="match status" value="1"/>
</dbReference>
<evidence type="ECO:0000256" key="1">
    <source>
        <dbReference type="PROSITE-ProRule" id="PRU01122"/>
    </source>
</evidence>
<comment type="similarity">
    <text evidence="1">Belongs to the peptidase S16 family.</text>
</comment>
<dbReference type="GO" id="GO:0004176">
    <property type="term" value="F:ATP-dependent peptidase activity"/>
    <property type="evidence" value="ECO:0007669"/>
    <property type="project" value="UniProtKB-UniRule"/>
</dbReference>
<organism evidence="4 5">
    <name type="scientific">Janibacter indicus</name>
    <dbReference type="NCBI Taxonomy" id="857417"/>
    <lineage>
        <taxon>Bacteria</taxon>
        <taxon>Bacillati</taxon>
        <taxon>Actinomycetota</taxon>
        <taxon>Actinomycetes</taxon>
        <taxon>Micrococcales</taxon>
        <taxon>Intrasporangiaceae</taxon>
        <taxon>Janibacter</taxon>
    </lineage>
</organism>
<keyword evidence="2" id="KW-0472">Membrane</keyword>
<dbReference type="AlphaFoldDB" id="A0A1L3MEG5"/>
<dbReference type="Pfam" id="PF05362">
    <property type="entry name" value="Lon_C"/>
    <property type="match status" value="1"/>
</dbReference>